<dbReference type="WBParaSite" id="PS1159_v2.g2501.t2">
    <property type="protein sequence ID" value="PS1159_v2.g2501.t2"/>
    <property type="gene ID" value="PS1159_v2.g2501"/>
</dbReference>
<dbReference type="Proteomes" id="UP000887580">
    <property type="component" value="Unplaced"/>
</dbReference>
<sequence length="466" mass="52108">MSNFNNTTSKKSQKYDDPELEAEVRFAKDNGLEVPTKLAVDIAREQAEKDYKDAIAAFFEPTIKNGKNTKAERRARSRGVSGSSSRKDGNRFDYGLDCIDFAYEKNPVKDEGDCSSDEDEQYFEYDMVVTSNIPKIRSAIIDYLNNGNVEETVAAIDAYALTKDVAAIDAYALTKDVVIKAMQDLITFTLDRGYNKIKAASCLFNGLIDAKRATVDSIIDAFCTMLNIENIRWRVSANKSIKIDQICVIALSFVRNSITLRTMFNPPGGDEDSLDAIDNHFVSILREYFVNHDKNEASLRLKELAVPHYHHSFVFQTLVFASDKLTEANMDLFIELLKEMLNNGFITTTSVQAGFHLFFSSLMDLKFDLPPVYRLAKYLTESAYESKILDDATKQYFPGSDLPPLIVEARKRVHTDDDDGFDTGIGSLSSNASGDEEAIVKQGMNSPTKNDFKGNSDTVTNVTGVY</sequence>
<proteinExistence type="predicted"/>
<reference evidence="2" key="1">
    <citation type="submission" date="2022-11" db="UniProtKB">
        <authorList>
            <consortium name="WormBaseParasite"/>
        </authorList>
    </citation>
    <scope>IDENTIFICATION</scope>
</reference>
<accession>A0AC35G881</accession>
<evidence type="ECO:0000313" key="2">
    <source>
        <dbReference type="WBParaSite" id="PS1159_v2.g2501.t2"/>
    </source>
</evidence>
<evidence type="ECO:0000313" key="1">
    <source>
        <dbReference type="Proteomes" id="UP000887580"/>
    </source>
</evidence>
<name>A0AC35G881_9BILA</name>
<protein>
    <submittedName>
        <fullName evidence="2">Programmed cell death protein 4</fullName>
    </submittedName>
</protein>
<organism evidence="1 2">
    <name type="scientific">Panagrolaimus sp. PS1159</name>
    <dbReference type="NCBI Taxonomy" id="55785"/>
    <lineage>
        <taxon>Eukaryota</taxon>
        <taxon>Metazoa</taxon>
        <taxon>Ecdysozoa</taxon>
        <taxon>Nematoda</taxon>
        <taxon>Chromadorea</taxon>
        <taxon>Rhabditida</taxon>
        <taxon>Tylenchina</taxon>
        <taxon>Panagrolaimomorpha</taxon>
        <taxon>Panagrolaimoidea</taxon>
        <taxon>Panagrolaimidae</taxon>
        <taxon>Panagrolaimus</taxon>
    </lineage>
</organism>